<gene>
    <name evidence="1" type="ORF">KSS95_05100</name>
</gene>
<dbReference type="Proteomes" id="UP001047646">
    <property type="component" value="Chromosome"/>
</dbReference>
<evidence type="ECO:0000313" key="1">
    <source>
        <dbReference type="EMBL" id="QXH36210.1"/>
    </source>
</evidence>
<sequence>MRILTLLGFLAVCVLAGLLFFERNTLALGPGPAPCKADAPCPEVQTHEQKLALCKAAMKQRGHDGKPRMHFGFCYIDALTPGLHATLLAGAQALRPPPVLEQYVSLALADFNREHPAADPATLDSTRQALIAEFNVLWPLIKADPTPEAPAQGGHIVQTLQRFNEHWWSEHAERFHDHLRTTQRLCQSHPNSCVMGDYN</sequence>
<accession>A0ABX8MCR0</accession>
<proteinExistence type="predicted"/>
<keyword evidence="2" id="KW-1185">Reference proteome</keyword>
<evidence type="ECO:0000313" key="2">
    <source>
        <dbReference type="Proteomes" id="UP001047646"/>
    </source>
</evidence>
<organism evidence="1 2">
    <name type="scientific">Pseudomonas muyukensis</name>
    <dbReference type="NCBI Taxonomy" id="2842357"/>
    <lineage>
        <taxon>Bacteria</taxon>
        <taxon>Pseudomonadati</taxon>
        <taxon>Pseudomonadota</taxon>
        <taxon>Gammaproteobacteria</taxon>
        <taxon>Pseudomonadales</taxon>
        <taxon>Pseudomonadaceae</taxon>
        <taxon>Pseudomonas</taxon>
    </lineage>
</organism>
<dbReference type="EMBL" id="CP077073">
    <property type="protein sequence ID" value="QXH36210.1"/>
    <property type="molecule type" value="Genomic_DNA"/>
</dbReference>
<protein>
    <submittedName>
        <fullName evidence="1">Uncharacterized protein</fullName>
    </submittedName>
</protein>
<name>A0ABX8MCR0_9PSED</name>
<reference evidence="1" key="1">
    <citation type="journal article" date="2021" name="Microorganisms">
        <title>The Ever-Expanding Pseudomonas Genus: Description of 43 New Species and Partition of the Pseudomonas putida Group.</title>
        <authorList>
            <person name="Girard L."/>
            <person name="Lood C."/>
            <person name="Hofte M."/>
            <person name="Vandamme P."/>
            <person name="Rokni-Zadeh H."/>
            <person name="van Noort V."/>
            <person name="Lavigne R."/>
            <person name="De Mot R."/>
        </authorList>
    </citation>
    <scope>NUCLEOTIDE SEQUENCE</scope>
    <source>
        <strain evidence="1">COW39</strain>
    </source>
</reference>
<dbReference type="RefSeq" id="WP_217852199.1">
    <property type="nucleotide sequence ID" value="NZ_CP077073.1"/>
</dbReference>